<dbReference type="HOGENOM" id="CLU_2923756_0_0_1"/>
<dbReference type="InParanoid" id="B2VQT6"/>
<sequence>MVNNPLYVDSNSESVEKSEVTFFEKAIRLDYETVTVDLWDISKLPLRKWISFTGILNEFHN</sequence>
<organism evidence="1 2">
    <name type="scientific">Pyrenophora tritici-repentis (strain Pt-1C-BFP)</name>
    <name type="common">Wheat tan spot fungus</name>
    <name type="synonym">Drechslera tritici-repentis</name>
    <dbReference type="NCBI Taxonomy" id="426418"/>
    <lineage>
        <taxon>Eukaryota</taxon>
        <taxon>Fungi</taxon>
        <taxon>Dikarya</taxon>
        <taxon>Ascomycota</taxon>
        <taxon>Pezizomycotina</taxon>
        <taxon>Dothideomycetes</taxon>
        <taxon>Pleosporomycetidae</taxon>
        <taxon>Pleosporales</taxon>
        <taxon>Pleosporineae</taxon>
        <taxon>Pleosporaceae</taxon>
        <taxon>Pyrenophora</taxon>
    </lineage>
</organism>
<dbReference type="EMBL" id="DS231615">
    <property type="protein sequence ID" value="EDU39868.1"/>
    <property type="molecule type" value="Genomic_DNA"/>
</dbReference>
<accession>B2VQT6</accession>
<dbReference type="Proteomes" id="UP000001471">
    <property type="component" value="Unassembled WGS sequence"/>
</dbReference>
<evidence type="ECO:0000313" key="2">
    <source>
        <dbReference type="Proteomes" id="UP000001471"/>
    </source>
</evidence>
<dbReference type="AlphaFoldDB" id="B2VQT6"/>
<reference evidence="2" key="1">
    <citation type="journal article" date="2013" name="G3 (Bethesda)">
        <title>Comparative genomics of a plant-pathogenic fungus, Pyrenophora tritici-repentis, reveals transduplication and the impact of repeat elements on pathogenicity and population divergence.</title>
        <authorList>
            <person name="Manning V.A."/>
            <person name="Pandelova I."/>
            <person name="Dhillon B."/>
            <person name="Wilhelm L.J."/>
            <person name="Goodwin S.B."/>
            <person name="Berlin A.M."/>
            <person name="Figueroa M."/>
            <person name="Freitag M."/>
            <person name="Hane J.K."/>
            <person name="Henrissat B."/>
            <person name="Holman W.H."/>
            <person name="Kodira C.D."/>
            <person name="Martin J."/>
            <person name="Oliver R.P."/>
            <person name="Robbertse B."/>
            <person name="Schackwitz W."/>
            <person name="Schwartz D.C."/>
            <person name="Spatafora J.W."/>
            <person name="Turgeon B.G."/>
            <person name="Yandava C."/>
            <person name="Young S."/>
            <person name="Zhou S."/>
            <person name="Zeng Q."/>
            <person name="Grigoriev I.V."/>
            <person name="Ma L.-J."/>
            <person name="Ciuffetti L.M."/>
        </authorList>
    </citation>
    <scope>NUCLEOTIDE SEQUENCE [LARGE SCALE GENOMIC DNA]</scope>
    <source>
        <strain evidence="2">Pt-1C-BFP</strain>
    </source>
</reference>
<evidence type="ECO:0000313" key="1">
    <source>
        <dbReference type="EMBL" id="EDU39868.1"/>
    </source>
</evidence>
<protein>
    <submittedName>
        <fullName evidence="1">Uncharacterized protein</fullName>
    </submittedName>
</protein>
<gene>
    <name evidence="1" type="ORF">PTRG_00430</name>
</gene>
<name>B2VQT6_PYRTR</name>
<proteinExistence type="predicted"/>